<organism evidence="2 3">
    <name type="scientific">Kitasatospora nipponensis</name>
    <dbReference type="NCBI Taxonomy" id="258049"/>
    <lineage>
        <taxon>Bacteria</taxon>
        <taxon>Bacillati</taxon>
        <taxon>Actinomycetota</taxon>
        <taxon>Actinomycetes</taxon>
        <taxon>Kitasatosporales</taxon>
        <taxon>Streptomycetaceae</taxon>
        <taxon>Kitasatospora</taxon>
    </lineage>
</organism>
<feature type="transmembrane region" description="Helical" evidence="1">
    <location>
        <begin position="70"/>
        <end position="91"/>
    </location>
</feature>
<evidence type="ECO:0000256" key="1">
    <source>
        <dbReference type="SAM" id="Phobius"/>
    </source>
</evidence>
<dbReference type="EMBL" id="BAAALF010000037">
    <property type="protein sequence ID" value="GAA1235567.1"/>
    <property type="molecule type" value="Genomic_DNA"/>
</dbReference>
<keyword evidence="3" id="KW-1185">Reference proteome</keyword>
<sequence length="269" mass="30054">MAASSPDPLAEVLSRSADGWWRLEFIPDQGVEVRAMLKRSSVLPIQLAIGFLPAILVMGVLLRLLPLGGALLAVVLIPLVGLIFLLVRVLITADAEMVRWIDFCPPDFPDRMVLGRMREKKTETVGELRGVSVVEELRLGDRKSIKVVLHAHRTVECVPTVQSPMARVDAPALMAWLSEQLAPFEIPVEYLTDIDRNFECPEEWWPGRDIARLIWRVPEQEFERLAAEHGLEGYLFTSPNEGKSTPEPVLLYNPGVAHGLIEAVRASRN</sequence>
<keyword evidence="1" id="KW-1133">Transmembrane helix</keyword>
<gene>
    <name evidence="2" type="ORF">GCM10009665_27200</name>
</gene>
<comment type="caution">
    <text evidence="2">The sequence shown here is derived from an EMBL/GenBank/DDBJ whole genome shotgun (WGS) entry which is preliminary data.</text>
</comment>
<dbReference type="RefSeq" id="WP_344441733.1">
    <property type="nucleotide sequence ID" value="NZ_BAAALF010000037.1"/>
</dbReference>
<evidence type="ECO:0000313" key="2">
    <source>
        <dbReference type="EMBL" id="GAA1235567.1"/>
    </source>
</evidence>
<evidence type="ECO:0008006" key="4">
    <source>
        <dbReference type="Google" id="ProtNLM"/>
    </source>
</evidence>
<keyword evidence="1" id="KW-0472">Membrane</keyword>
<accession>A0ABP4GWW9</accession>
<reference evidence="3" key="1">
    <citation type="journal article" date="2019" name="Int. J. Syst. Evol. Microbiol.">
        <title>The Global Catalogue of Microorganisms (GCM) 10K type strain sequencing project: providing services to taxonomists for standard genome sequencing and annotation.</title>
        <authorList>
            <consortium name="The Broad Institute Genomics Platform"/>
            <consortium name="The Broad Institute Genome Sequencing Center for Infectious Disease"/>
            <person name="Wu L."/>
            <person name="Ma J."/>
        </authorList>
    </citation>
    <scope>NUCLEOTIDE SEQUENCE [LARGE SCALE GENOMIC DNA]</scope>
    <source>
        <strain evidence="3">JCM 13004</strain>
    </source>
</reference>
<keyword evidence="1" id="KW-0812">Transmembrane</keyword>
<name>A0ABP4GWW9_9ACTN</name>
<proteinExistence type="predicted"/>
<dbReference type="Proteomes" id="UP001500037">
    <property type="component" value="Unassembled WGS sequence"/>
</dbReference>
<evidence type="ECO:0000313" key="3">
    <source>
        <dbReference type="Proteomes" id="UP001500037"/>
    </source>
</evidence>
<feature type="transmembrane region" description="Helical" evidence="1">
    <location>
        <begin position="42"/>
        <end position="64"/>
    </location>
</feature>
<protein>
    <recommendedName>
        <fullName evidence="4">Type VII secretion protein EccE</fullName>
    </recommendedName>
</protein>